<dbReference type="Proteomes" id="UP000007264">
    <property type="component" value="Unassembled WGS sequence"/>
</dbReference>
<proteinExistence type="predicted"/>
<dbReference type="GeneID" id="17040591"/>
<gene>
    <name evidence="1" type="ORF">COCSUDRAFT_66304</name>
</gene>
<evidence type="ECO:0000313" key="2">
    <source>
        <dbReference type="Proteomes" id="UP000007264"/>
    </source>
</evidence>
<dbReference type="RefSeq" id="XP_005647148.1">
    <property type="nucleotide sequence ID" value="XM_005647091.1"/>
</dbReference>
<protein>
    <submittedName>
        <fullName evidence="1">Uncharacterized protein</fullName>
    </submittedName>
</protein>
<accession>I0YW35</accession>
<dbReference type="OrthoDB" id="10498964at2759"/>
<reference evidence="1 2" key="1">
    <citation type="journal article" date="2012" name="Genome Biol.">
        <title>The genome of the polar eukaryotic microalga coccomyxa subellipsoidea reveals traits of cold adaptation.</title>
        <authorList>
            <person name="Blanc G."/>
            <person name="Agarkova I."/>
            <person name="Grimwood J."/>
            <person name="Kuo A."/>
            <person name="Brueggeman A."/>
            <person name="Dunigan D."/>
            <person name="Gurnon J."/>
            <person name="Ladunga I."/>
            <person name="Lindquist E."/>
            <person name="Lucas S."/>
            <person name="Pangilinan J."/>
            <person name="Proschold T."/>
            <person name="Salamov A."/>
            <person name="Schmutz J."/>
            <person name="Weeks D."/>
            <person name="Yamada T."/>
            <person name="Claverie J.M."/>
            <person name="Grigoriev I."/>
            <person name="Van Etten J."/>
            <person name="Lomsadze A."/>
            <person name="Borodovsky M."/>
        </authorList>
    </citation>
    <scope>NUCLEOTIDE SEQUENCE [LARGE SCALE GENOMIC DNA]</scope>
    <source>
        <strain evidence="1 2">C-169</strain>
    </source>
</reference>
<dbReference type="KEGG" id="csl:COCSUDRAFT_66304"/>
<organism evidence="1 2">
    <name type="scientific">Coccomyxa subellipsoidea (strain C-169)</name>
    <name type="common">Green microalga</name>
    <dbReference type="NCBI Taxonomy" id="574566"/>
    <lineage>
        <taxon>Eukaryota</taxon>
        <taxon>Viridiplantae</taxon>
        <taxon>Chlorophyta</taxon>
        <taxon>core chlorophytes</taxon>
        <taxon>Trebouxiophyceae</taxon>
        <taxon>Trebouxiophyceae incertae sedis</taxon>
        <taxon>Coccomyxaceae</taxon>
        <taxon>Coccomyxa</taxon>
        <taxon>Coccomyxa subellipsoidea</taxon>
    </lineage>
</organism>
<dbReference type="EMBL" id="AGSI01000009">
    <property type="protein sequence ID" value="EIE22604.1"/>
    <property type="molecule type" value="Genomic_DNA"/>
</dbReference>
<keyword evidence="2" id="KW-1185">Reference proteome</keyword>
<name>I0YW35_COCSC</name>
<sequence>MAPAGAARPAANGVFIVTIPKITFKNNTAIDLSGVPNVTQWVQYTPKPAAGSFAKAAFFSKKLAATSGKWIDGPQALLSGSANGNASNILLILNAPVYNAATDVVTLAYKVLPANESSLPAASGIANSVLGLVASQSTDSSGATPLLTAAAPGLTLYNATLFIDTADIAKYTGSGSSTSGEKAGLIRVPLGYSFGYGYDYYVGDPYYYP</sequence>
<dbReference type="AlphaFoldDB" id="I0YW35"/>
<comment type="caution">
    <text evidence="1">The sequence shown here is derived from an EMBL/GenBank/DDBJ whole genome shotgun (WGS) entry which is preliminary data.</text>
</comment>
<evidence type="ECO:0000313" key="1">
    <source>
        <dbReference type="EMBL" id="EIE22604.1"/>
    </source>
</evidence>